<sequence length="137" mass="14519">MSFHAYIFFSGNCAEAFERYHAVFGGDLSLMRNGDAPPDARMPGVDDSVVMHASLKTGDGLLMGSDDPSGDDGRKVGFTVSYTAPTVSAANSAFDALAEGGEVTMPMSETFWAKAFGMCIDRFGVPWMVDVGAAQDD</sequence>
<reference evidence="3" key="1">
    <citation type="submission" date="2019-06" db="EMBL/GenBank/DDBJ databases">
        <title>Gordonia isolated from sludge of a wastewater treatment plant.</title>
        <authorList>
            <person name="Tamura T."/>
            <person name="Aoyama K."/>
            <person name="Kang Y."/>
            <person name="Saito S."/>
            <person name="Akiyama N."/>
            <person name="Yazawa K."/>
            <person name="Gonoi T."/>
            <person name="Mikami Y."/>
        </authorList>
    </citation>
    <scope>NUCLEOTIDE SEQUENCE [LARGE SCALE GENOMIC DNA]</scope>
    <source>
        <strain evidence="3">NBRC 107697</strain>
    </source>
</reference>
<evidence type="ECO:0000313" key="3">
    <source>
        <dbReference type="Proteomes" id="UP000444980"/>
    </source>
</evidence>
<gene>
    <name evidence="2" type="ORF">nbrc107697_23970</name>
</gene>
<feature type="domain" description="Glyoxalase/fosfomycin resistance/dioxygenase" evidence="1">
    <location>
        <begin position="6"/>
        <end position="128"/>
    </location>
</feature>
<keyword evidence="3" id="KW-1185">Reference proteome</keyword>
<dbReference type="OrthoDB" id="9795306at2"/>
<dbReference type="InterPro" id="IPR004360">
    <property type="entry name" value="Glyas_Fos-R_dOase_dom"/>
</dbReference>
<comment type="caution">
    <text evidence="2">The sequence shown here is derived from an EMBL/GenBank/DDBJ whole genome shotgun (WGS) entry which is preliminary data.</text>
</comment>
<dbReference type="PANTHER" id="PTHR33990:SF1">
    <property type="entry name" value="PROTEIN YJDN"/>
    <property type="match status" value="1"/>
</dbReference>
<dbReference type="CDD" id="cd06588">
    <property type="entry name" value="PhnB_like"/>
    <property type="match status" value="1"/>
</dbReference>
<protein>
    <submittedName>
        <fullName evidence="2">VOC family protein</fullName>
    </submittedName>
</protein>
<dbReference type="EMBL" id="BJOU01000002">
    <property type="protein sequence ID" value="GED98358.1"/>
    <property type="molecule type" value="Genomic_DNA"/>
</dbReference>
<dbReference type="PANTHER" id="PTHR33990">
    <property type="entry name" value="PROTEIN YJDN-RELATED"/>
    <property type="match status" value="1"/>
</dbReference>
<dbReference type="RefSeq" id="WP_161927789.1">
    <property type="nucleotide sequence ID" value="NZ_BJOU01000002.1"/>
</dbReference>
<name>A0A7I9UYV9_9ACTN</name>
<dbReference type="Pfam" id="PF00903">
    <property type="entry name" value="Glyoxalase"/>
    <property type="match status" value="1"/>
</dbReference>
<evidence type="ECO:0000259" key="1">
    <source>
        <dbReference type="Pfam" id="PF00903"/>
    </source>
</evidence>
<organism evidence="2 3">
    <name type="scientific">Gordonia crocea</name>
    <dbReference type="NCBI Taxonomy" id="589162"/>
    <lineage>
        <taxon>Bacteria</taxon>
        <taxon>Bacillati</taxon>
        <taxon>Actinomycetota</taxon>
        <taxon>Actinomycetes</taxon>
        <taxon>Mycobacteriales</taxon>
        <taxon>Gordoniaceae</taxon>
        <taxon>Gordonia</taxon>
    </lineage>
</organism>
<dbReference type="InterPro" id="IPR028973">
    <property type="entry name" value="PhnB-like"/>
</dbReference>
<accession>A0A7I9UYV9</accession>
<dbReference type="AlphaFoldDB" id="A0A7I9UYV9"/>
<dbReference type="SUPFAM" id="SSF54593">
    <property type="entry name" value="Glyoxalase/Bleomycin resistance protein/Dihydroxybiphenyl dioxygenase"/>
    <property type="match status" value="1"/>
</dbReference>
<dbReference type="InterPro" id="IPR029068">
    <property type="entry name" value="Glyas_Bleomycin-R_OHBP_Dase"/>
</dbReference>
<proteinExistence type="predicted"/>
<evidence type="ECO:0000313" key="2">
    <source>
        <dbReference type="EMBL" id="GED98358.1"/>
    </source>
</evidence>
<dbReference type="Proteomes" id="UP000444980">
    <property type="component" value="Unassembled WGS sequence"/>
</dbReference>
<dbReference type="Gene3D" id="3.10.180.10">
    <property type="entry name" value="2,3-Dihydroxybiphenyl 1,2-Dioxygenase, domain 1"/>
    <property type="match status" value="1"/>
</dbReference>